<feature type="region of interest" description="Disordered" evidence="1">
    <location>
        <begin position="234"/>
        <end position="289"/>
    </location>
</feature>
<protein>
    <submittedName>
        <fullName evidence="2">Uncharacterized protein</fullName>
    </submittedName>
</protein>
<dbReference type="GO" id="GO:0045046">
    <property type="term" value="P:protein import into peroxisome membrane"/>
    <property type="evidence" value="ECO:0007669"/>
    <property type="project" value="InterPro"/>
</dbReference>
<accession>A0A1Y1VB86</accession>
<feature type="compositionally biased region" description="Polar residues" evidence="1">
    <location>
        <begin position="248"/>
        <end position="276"/>
    </location>
</feature>
<feature type="compositionally biased region" description="Basic and acidic residues" evidence="1">
    <location>
        <begin position="234"/>
        <end position="247"/>
    </location>
</feature>
<feature type="region of interest" description="Disordered" evidence="1">
    <location>
        <begin position="55"/>
        <end position="90"/>
    </location>
</feature>
<dbReference type="InterPro" id="IPR010797">
    <property type="entry name" value="Pex26"/>
</dbReference>
<organism evidence="2 3">
    <name type="scientific">Piromyces finnis</name>
    <dbReference type="NCBI Taxonomy" id="1754191"/>
    <lineage>
        <taxon>Eukaryota</taxon>
        <taxon>Fungi</taxon>
        <taxon>Fungi incertae sedis</taxon>
        <taxon>Chytridiomycota</taxon>
        <taxon>Chytridiomycota incertae sedis</taxon>
        <taxon>Neocallimastigomycetes</taxon>
        <taxon>Neocallimastigales</taxon>
        <taxon>Neocallimastigaceae</taxon>
        <taxon>Piromyces</taxon>
    </lineage>
</organism>
<dbReference type="EMBL" id="MCFH01000017">
    <property type="protein sequence ID" value="ORX51764.1"/>
    <property type="molecule type" value="Genomic_DNA"/>
</dbReference>
<reference evidence="2 3" key="1">
    <citation type="submission" date="2016-08" db="EMBL/GenBank/DDBJ databases">
        <title>Genomes of anaerobic fungi encode conserved fungal cellulosomes for biomass hydrolysis.</title>
        <authorList>
            <consortium name="DOE Joint Genome Institute"/>
            <person name="Haitjema C.H."/>
            <person name="Gilmore S.P."/>
            <person name="Henske J.K."/>
            <person name="Solomon K.V."/>
            <person name="De Groot R."/>
            <person name="Kuo A."/>
            <person name="Mondo S.J."/>
            <person name="Salamov A.A."/>
            <person name="Labutti K."/>
            <person name="Zhao Z."/>
            <person name="Chiniquy J."/>
            <person name="Barry K."/>
            <person name="Brewer H.M."/>
            <person name="Purvine S.O."/>
            <person name="Wright A.T."/>
            <person name="Boxma B."/>
            <person name="Van Alen T."/>
            <person name="Hackstein J.H."/>
            <person name="Baker S.E."/>
            <person name="Grigoriev I.V."/>
            <person name="O'Malley M.A."/>
        </authorList>
    </citation>
    <scope>NUCLEOTIDE SEQUENCE [LARGE SCALE GENOMIC DNA]</scope>
    <source>
        <strain evidence="3">finn</strain>
    </source>
</reference>
<dbReference type="GO" id="GO:0005778">
    <property type="term" value="C:peroxisomal membrane"/>
    <property type="evidence" value="ECO:0007669"/>
    <property type="project" value="InterPro"/>
</dbReference>
<evidence type="ECO:0000256" key="1">
    <source>
        <dbReference type="SAM" id="MobiDB-lite"/>
    </source>
</evidence>
<proteinExistence type="predicted"/>
<dbReference type="Proteomes" id="UP000193719">
    <property type="component" value="Unassembled WGS sequence"/>
</dbReference>
<gene>
    <name evidence="2" type="ORF">BCR36DRAFT_404004</name>
</gene>
<feature type="compositionally biased region" description="Acidic residues" evidence="1">
    <location>
        <begin position="57"/>
        <end position="67"/>
    </location>
</feature>
<evidence type="ECO:0000313" key="3">
    <source>
        <dbReference type="Proteomes" id="UP000193719"/>
    </source>
</evidence>
<name>A0A1Y1VB86_9FUNG</name>
<comment type="caution">
    <text evidence="2">The sequence shown here is derived from an EMBL/GenBank/DDBJ whole genome shotgun (WGS) entry which is preliminary data.</text>
</comment>
<dbReference type="Pfam" id="PF07163">
    <property type="entry name" value="Pex26"/>
    <property type="match status" value="1"/>
</dbReference>
<dbReference type="GO" id="GO:0044877">
    <property type="term" value="F:protein-containing complex binding"/>
    <property type="evidence" value="ECO:0007669"/>
    <property type="project" value="InterPro"/>
</dbReference>
<dbReference type="OrthoDB" id="3981028at2759"/>
<reference evidence="2 3" key="2">
    <citation type="submission" date="2016-08" db="EMBL/GenBank/DDBJ databases">
        <title>Pervasive Adenine N6-methylation of Active Genes in Fungi.</title>
        <authorList>
            <consortium name="DOE Joint Genome Institute"/>
            <person name="Mondo S.J."/>
            <person name="Dannebaum R.O."/>
            <person name="Kuo R.C."/>
            <person name="Labutti K."/>
            <person name="Haridas S."/>
            <person name="Kuo A."/>
            <person name="Salamov A."/>
            <person name="Ahrendt S.R."/>
            <person name="Lipzen A."/>
            <person name="Sullivan W."/>
            <person name="Andreopoulos W.B."/>
            <person name="Clum A."/>
            <person name="Lindquist E."/>
            <person name="Daum C."/>
            <person name="Ramamoorthy G.K."/>
            <person name="Gryganskyi A."/>
            <person name="Culley D."/>
            <person name="Magnuson J.K."/>
            <person name="James T.Y."/>
            <person name="O'Malley M.A."/>
            <person name="Stajich J.E."/>
            <person name="Spatafora J.W."/>
            <person name="Visel A."/>
            <person name="Grigoriev I.V."/>
        </authorList>
    </citation>
    <scope>NUCLEOTIDE SEQUENCE [LARGE SCALE GENOMIC DNA]</scope>
    <source>
        <strain evidence="3">finn</strain>
    </source>
</reference>
<keyword evidence="3" id="KW-1185">Reference proteome</keyword>
<evidence type="ECO:0000313" key="2">
    <source>
        <dbReference type="EMBL" id="ORX51764.1"/>
    </source>
</evidence>
<dbReference type="AlphaFoldDB" id="A0A1Y1VB86"/>
<feature type="compositionally biased region" description="Basic residues" evidence="1">
    <location>
        <begin position="280"/>
        <end position="289"/>
    </location>
</feature>
<sequence length="363" mass="42899">MANATLLNDKEYIENLRNISKLYITKKFDPAYDLCEKLIKNFEINNSENIFDKKEEEEMEEEYDEDFYSMKKKKEAKQQQQQQQEEKESIERSIIPSDLLQIYLKIIEQIKPEIDCWNTLNKYYKNVNEIPSKILTTCSLIEVKKGHLEASKKNLKKWLQEIPNEEKEKIREKQQPSFRYYEMLIEIYILHILAPLGEYNSSIDFLEGNDYLTMNRKKLICDKVIAMETMKEKEKQKAKNAKTEKVSSNKNLFSSDFPESTTSTLPDDNSNNTNRETGVKKQKQKRVNNKHQNKYDVGNAVIDGSYDPFWKIVSKFLVDKAPLLFIIILFIVIKKNPEIIRGTIIEKILKKFYETLMLIININ</sequence>